<comment type="subcellular location">
    <subcellularLocation>
        <location evidence="1">Cell inner membrane</location>
        <topology evidence="1">Multi-pass membrane protein</topology>
    </subcellularLocation>
</comment>
<evidence type="ECO:0000256" key="13">
    <source>
        <dbReference type="ARBA" id="ARBA00023136"/>
    </source>
</evidence>
<keyword evidence="22" id="KW-1185">Reference proteome</keyword>
<dbReference type="GO" id="GO:0005524">
    <property type="term" value="F:ATP binding"/>
    <property type="evidence" value="ECO:0007669"/>
    <property type="project" value="UniProtKB-KW"/>
</dbReference>
<name>A0A850GVK1_9SPHN</name>
<dbReference type="InterPro" id="IPR050445">
    <property type="entry name" value="Bact_polysacc_biosynth/exp"/>
</dbReference>
<protein>
    <recommendedName>
        <fullName evidence="4">non-specific protein-tyrosine kinase</fullName>
        <ecNumber evidence="4">2.7.10.2</ecNumber>
    </recommendedName>
</protein>
<keyword evidence="9" id="KW-0547">Nucleotide-binding</keyword>
<feature type="domain" description="AAA" evidence="19">
    <location>
        <begin position="538"/>
        <end position="679"/>
    </location>
</feature>
<evidence type="ECO:0000256" key="4">
    <source>
        <dbReference type="ARBA" id="ARBA00011903"/>
    </source>
</evidence>
<evidence type="ECO:0000259" key="19">
    <source>
        <dbReference type="Pfam" id="PF13614"/>
    </source>
</evidence>
<keyword evidence="16" id="KW-0175">Coiled coil</keyword>
<dbReference type="AlphaFoldDB" id="A0A850GVK1"/>
<dbReference type="Pfam" id="PF13614">
    <property type="entry name" value="AAA_31"/>
    <property type="match status" value="1"/>
</dbReference>
<evidence type="ECO:0000256" key="8">
    <source>
        <dbReference type="ARBA" id="ARBA00022692"/>
    </source>
</evidence>
<dbReference type="PANTHER" id="PTHR32309">
    <property type="entry name" value="TYROSINE-PROTEIN KINASE"/>
    <property type="match status" value="1"/>
</dbReference>
<feature type="coiled-coil region" evidence="16">
    <location>
        <begin position="215"/>
        <end position="242"/>
    </location>
</feature>
<reference evidence="21 22" key="1">
    <citation type="submission" date="2020-06" db="EMBL/GenBank/DDBJ databases">
        <title>Altererythrobacter sp. HHU K3-1.</title>
        <authorList>
            <person name="Zhang D."/>
            <person name="Xue H."/>
        </authorList>
    </citation>
    <scope>NUCLEOTIDE SEQUENCE [LARGE SCALE GENOMIC DNA]</scope>
    <source>
        <strain evidence="21 22">HHU K3-1</strain>
    </source>
</reference>
<sequence>MTVHQPRIEPNPRQPQHFGAYPAASENAISANLRYAAAAVRRHLWMALAIVIGAFALAIVATMLAKPQYTAVTSVQINDQRDEVLGEELDSSVSAPADWDVDRFLNTQLDVLRSRSLAERVADALDLYDDPRFFEAMGLPPEVVAEGVAEARQRETVIALLQGGLSVDLPRSTRVADIGFTSGDPELTARIANAFAEEFIQANLQRSFNSSSYARNFVSEQLEEARANLEASEQVLNDYAKSVGLIRTRDALASDPRQSNAGTVTAASLLQLNDAAIQAQAERIAAQSRYQAVNGTPLLSSQPVLSNPTVQALMTRRAALDAELQTARGRYLPDHPTIGRLETELAAVGQQLNAAARNVVGSVRSEYRATAAAESQLNRQVERLRGETLAEQDRSVRYNTLAREADTARSIYDGLLQRYRELNASAGIASSNIAIIDEAGVPAVPSSPSLPRNLVYAALIGLLLAGGAVFLREQLTDSVRVPEDVESKLQLPLLGVIPRAAEGRPLEALADPKSPIAEAHNSLRGSLLYSTTQGLPDVIAITSAQAHEGKSTTSVAAAAGFARMGLKTLLIDADLRRPSIHRLAGSENVRGLTDLLTSQDPVESAIAPSNSYGFDVLLSGPIPPSPSELLSSLRMAQIIKLSSDIYDVVIVDSPPVLGLADAPSLSRLADGTIFVIEAERGRSSQLRAAMKRVRDANGILLGAVLAKFDPEKAGNRYSAYSGYDYYSYADTSKSVFGWQRKHEAAARGTSRDAGELVT</sequence>
<evidence type="ECO:0000256" key="16">
    <source>
        <dbReference type="SAM" id="Coils"/>
    </source>
</evidence>
<evidence type="ECO:0000256" key="15">
    <source>
        <dbReference type="ARBA" id="ARBA00051245"/>
    </source>
</evidence>
<comment type="similarity">
    <text evidence="3">Belongs to the etk/wzc family.</text>
</comment>
<evidence type="ECO:0000256" key="17">
    <source>
        <dbReference type="SAM" id="Phobius"/>
    </source>
</evidence>
<keyword evidence="11" id="KW-0067">ATP-binding</keyword>
<dbReference type="Gene3D" id="3.40.50.300">
    <property type="entry name" value="P-loop containing nucleotide triphosphate hydrolases"/>
    <property type="match status" value="1"/>
</dbReference>
<evidence type="ECO:0000256" key="9">
    <source>
        <dbReference type="ARBA" id="ARBA00022741"/>
    </source>
</evidence>
<dbReference type="InterPro" id="IPR027417">
    <property type="entry name" value="P-loop_NTPase"/>
</dbReference>
<proteinExistence type="inferred from homology"/>
<evidence type="ECO:0000256" key="3">
    <source>
        <dbReference type="ARBA" id="ARBA00008883"/>
    </source>
</evidence>
<keyword evidence="10 21" id="KW-0418">Kinase</keyword>
<dbReference type="InterPro" id="IPR003856">
    <property type="entry name" value="LPS_length_determ_N"/>
</dbReference>
<dbReference type="Pfam" id="PF13807">
    <property type="entry name" value="GNVR"/>
    <property type="match status" value="1"/>
</dbReference>
<dbReference type="RefSeq" id="WP_176265870.1">
    <property type="nucleotide sequence ID" value="NZ_JABWGV010000001.1"/>
</dbReference>
<dbReference type="InterPro" id="IPR025669">
    <property type="entry name" value="AAA_dom"/>
</dbReference>
<comment type="caution">
    <text evidence="21">The sequence shown here is derived from an EMBL/GenBank/DDBJ whole genome shotgun (WGS) entry which is preliminary data.</text>
</comment>
<evidence type="ECO:0000256" key="14">
    <source>
        <dbReference type="ARBA" id="ARBA00023137"/>
    </source>
</evidence>
<evidence type="ECO:0000256" key="6">
    <source>
        <dbReference type="ARBA" id="ARBA00022519"/>
    </source>
</evidence>
<dbReference type="NCBIfam" id="TIGR01007">
    <property type="entry name" value="eps_fam"/>
    <property type="match status" value="1"/>
</dbReference>
<evidence type="ECO:0000256" key="12">
    <source>
        <dbReference type="ARBA" id="ARBA00022989"/>
    </source>
</evidence>
<feature type="transmembrane region" description="Helical" evidence="17">
    <location>
        <begin position="44"/>
        <end position="65"/>
    </location>
</feature>
<accession>A0A850GVK1</accession>
<evidence type="ECO:0000256" key="5">
    <source>
        <dbReference type="ARBA" id="ARBA00022475"/>
    </source>
</evidence>
<dbReference type="EMBL" id="JABWGV010000001">
    <property type="protein sequence ID" value="NVD43544.1"/>
    <property type="molecule type" value="Genomic_DNA"/>
</dbReference>
<dbReference type="Pfam" id="PF02706">
    <property type="entry name" value="Wzz"/>
    <property type="match status" value="1"/>
</dbReference>
<gene>
    <name evidence="21" type="ORF">HUV48_00750</name>
</gene>
<dbReference type="EC" id="2.7.10.2" evidence="4"/>
<keyword evidence="6" id="KW-0997">Cell inner membrane</keyword>
<dbReference type="SUPFAM" id="SSF52540">
    <property type="entry name" value="P-loop containing nucleoside triphosphate hydrolases"/>
    <property type="match status" value="1"/>
</dbReference>
<keyword evidence="7 21" id="KW-0808">Transferase</keyword>
<feature type="domain" description="Polysaccharide chain length determinant N-terminal" evidence="18">
    <location>
        <begin position="38"/>
        <end position="124"/>
    </location>
</feature>
<keyword evidence="5" id="KW-1003">Cell membrane</keyword>
<evidence type="ECO:0000256" key="11">
    <source>
        <dbReference type="ARBA" id="ARBA00022840"/>
    </source>
</evidence>
<dbReference type="GO" id="GO:0005886">
    <property type="term" value="C:plasma membrane"/>
    <property type="evidence" value="ECO:0007669"/>
    <property type="project" value="UniProtKB-SubCell"/>
</dbReference>
<organism evidence="21 22">
    <name type="scientific">Qipengyuania atrilutea</name>
    <dbReference type="NCBI Taxonomy" id="2744473"/>
    <lineage>
        <taxon>Bacteria</taxon>
        <taxon>Pseudomonadati</taxon>
        <taxon>Pseudomonadota</taxon>
        <taxon>Alphaproteobacteria</taxon>
        <taxon>Sphingomonadales</taxon>
        <taxon>Erythrobacteraceae</taxon>
        <taxon>Qipengyuania</taxon>
    </lineage>
</organism>
<evidence type="ECO:0000259" key="20">
    <source>
        <dbReference type="Pfam" id="PF13807"/>
    </source>
</evidence>
<evidence type="ECO:0000256" key="2">
    <source>
        <dbReference type="ARBA" id="ARBA00007316"/>
    </source>
</evidence>
<evidence type="ECO:0000259" key="18">
    <source>
        <dbReference type="Pfam" id="PF02706"/>
    </source>
</evidence>
<dbReference type="Proteomes" id="UP000561438">
    <property type="component" value="Unassembled WGS sequence"/>
</dbReference>
<keyword evidence="8 17" id="KW-0812">Transmembrane</keyword>
<evidence type="ECO:0000313" key="21">
    <source>
        <dbReference type="EMBL" id="NVD43544.1"/>
    </source>
</evidence>
<dbReference type="CDD" id="cd05387">
    <property type="entry name" value="BY-kinase"/>
    <property type="match status" value="1"/>
</dbReference>
<dbReference type="InterPro" id="IPR032807">
    <property type="entry name" value="GNVR"/>
</dbReference>
<dbReference type="InterPro" id="IPR005702">
    <property type="entry name" value="Wzc-like_C"/>
</dbReference>
<comment type="similarity">
    <text evidence="2">Belongs to the CpsD/CapB family.</text>
</comment>
<evidence type="ECO:0000313" key="22">
    <source>
        <dbReference type="Proteomes" id="UP000561438"/>
    </source>
</evidence>
<feature type="domain" description="Tyrosine-protein kinase G-rich" evidence="20">
    <location>
        <begin position="401"/>
        <end position="473"/>
    </location>
</feature>
<keyword evidence="14" id="KW-0829">Tyrosine-protein kinase</keyword>
<comment type="catalytic activity">
    <reaction evidence="15">
        <text>L-tyrosyl-[protein] + ATP = O-phospho-L-tyrosyl-[protein] + ADP + H(+)</text>
        <dbReference type="Rhea" id="RHEA:10596"/>
        <dbReference type="Rhea" id="RHEA-COMP:10136"/>
        <dbReference type="Rhea" id="RHEA-COMP:20101"/>
        <dbReference type="ChEBI" id="CHEBI:15378"/>
        <dbReference type="ChEBI" id="CHEBI:30616"/>
        <dbReference type="ChEBI" id="CHEBI:46858"/>
        <dbReference type="ChEBI" id="CHEBI:61978"/>
        <dbReference type="ChEBI" id="CHEBI:456216"/>
        <dbReference type="EC" id="2.7.10.2"/>
    </reaction>
</comment>
<dbReference type="PANTHER" id="PTHR32309:SF13">
    <property type="entry name" value="FERRIC ENTEROBACTIN TRANSPORT PROTEIN FEPE"/>
    <property type="match status" value="1"/>
</dbReference>
<keyword evidence="12 17" id="KW-1133">Transmembrane helix</keyword>
<evidence type="ECO:0000256" key="10">
    <source>
        <dbReference type="ARBA" id="ARBA00022777"/>
    </source>
</evidence>
<dbReference type="GO" id="GO:0004715">
    <property type="term" value="F:non-membrane spanning protein tyrosine kinase activity"/>
    <property type="evidence" value="ECO:0007669"/>
    <property type="project" value="UniProtKB-EC"/>
</dbReference>
<evidence type="ECO:0000256" key="1">
    <source>
        <dbReference type="ARBA" id="ARBA00004429"/>
    </source>
</evidence>
<evidence type="ECO:0000256" key="7">
    <source>
        <dbReference type="ARBA" id="ARBA00022679"/>
    </source>
</evidence>
<keyword evidence="13 17" id="KW-0472">Membrane</keyword>